<dbReference type="SUPFAM" id="SSF54373">
    <property type="entry name" value="FAD-linked reductases, C-terminal domain"/>
    <property type="match status" value="1"/>
</dbReference>
<gene>
    <name evidence="3" type="primary">praI</name>
    <name evidence="3" type="ORF">DWB77_01941</name>
</gene>
<sequence length="403" mass="44576">MADAPVDTVASVPVAVVGAGPAGLMLAHRLGRAGVGTIVLDTRTRREIETTQRAGILEADVARDLVETGVSDRILRDGHEHEGTELRFGGRAHRIHFKALVGESVWLYPQTDVFIDLADARERDGGTVHFGVRDTEVLDITTDAPRVRYTAADGSRHEIRARYVVGADGSRSMCRDLVPEERRTRYGREYPFAWFGILAEAPMSAPELIYAHSEHGFALISQRTEAVQRMYFQCGPGESVDAWSDDRIWETLQARVAGEDGFRLKEGPVVEKTVLRFRSFVQEPMRWGSMVLAGDAAHTVPPTGARGLNLAMHDVKVLADVLLRALGREGGAALDAYQPRALQRVWRAQNFSYWMTRLLHTAPGASAFDLRRQLGELDNVVGTRAGRTYLSEQYTGWPASAQD</sequence>
<dbReference type="InterPro" id="IPR002938">
    <property type="entry name" value="FAD-bd"/>
</dbReference>
<dbReference type="EC" id="1.14.13.33" evidence="3"/>
<dbReference type="RefSeq" id="WP_120720859.1">
    <property type="nucleotide sequence ID" value="NZ_CP032698.1"/>
</dbReference>
<dbReference type="PANTHER" id="PTHR43476">
    <property type="entry name" value="3-(3-HYDROXY-PHENYL)PROPIONATE/3-HYDROXYCINNAMIC ACID HYDROXYLASE"/>
    <property type="match status" value="1"/>
</dbReference>
<dbReference type="GO" id="GO:0071949">
    <property type="term" value="F:FAD binding"/>
    <property type="evidence" value="ECO:0007669"/>
    <property type="project" value="InterPro"/>
</dbReference>
<dbReference type="InterPro" id="IPR050631">
    <property type="entry name" value="PheA/TfdB_FAD_monoxygenase"/>
</dbReference>
<dbReference type="Gene3D" id="3.50.50.60">
    <property type="entry name" value="FAD/NAD(P)-binding domain"/>
    <property type="match status" value="1"/>
</dbReference>
<organism evidence="3 4">
    <name type="scientific">Streptomyces hundungensis</name>
    <dbReference type="NCBI Taxonomy" id="1077946"/>
    <lineage>
        <taxon>Bacteria</taxon>
        <taxon>Bacillati</taxon>
        <taxon>Actinomycetota</taxon>
        <taxon>Actinomycetes</taxon>
        <taxon>Kitasatosporales</taxon>
        <taxon>Streptomycetaceae</taxon>
        <taxon>Streptomyces</taxon>
    </lineage>
</organism>
<dbReference type="Proteomes" id="UP000271554">
    <property type="component" value="Chromosome"/>
</dbReference>
<dbReference type="EMBL" id="CP032698">
    <property type="protein sequence ID" value="AYG79823.1"/>
    <property type="molecule type" value="Genomic_DNA"/>
</dbReference>
<evidence type="ECO:0000313" key="3">
    <source>
        <dbReference type="EMBL" id="AYG79823.1"/>
    </source>
</evidence>
<accession>A0A387HC53</accession>
<dbReference type="InterPro" id="IPR036188">
    <property type="entry name" value="FAD/NAD-bd_sf"/>
</dbReference>
<feature type="domain" description="FAD-binding" evidence="2">
    <location>
        <begin position="12"/>
        <end position="351"/>
    </location>
</feature>
<dbReference type="KEGG" id="shun:DWB77_01941"/>
<name>A0A387HC53_9ACTN</name>
<keyword evidence="3" id="KW-0503">Monooxygenase</keyword>
<protein>
    <submittedName>
        <fullName evidence="3">4-hydroxybenzoate 3-monooxygenase (NAD(P)H)</fullName>
        <ecNumber evidence="3">1.14.13.33</ecNumber>
    </submittedName>
</protein>
<dbReference type="SUPFAM" id="SSF51905">
    <property type="entry name" value="FAD/NAD(P)-binding domain"/>
    <property type="match status" value="1"/>
</dbReference>
<evidence type="ECO:0000313" key="4">
    <source>
        <dbReference type="Proteomes" id="UP000271554"/>
    </source>
</evidence>
<dbReference type="Pfam" id="PF01494">
    <property type="entry name" value="FAD_binding_3"/>
    <property type="match status" value="1"/>
</dbReference>
<dbReference type="PRINTS" id="PR00420">
    <property type="entry name" value="RNGMNOXGNASE"/>
</dbReference>
<proteinExistence type="predicted"/>
<dbReference type="AlphaFoldDB" id="A0A387HC53"/>
<keyword evidence="1 3" id="KW-0560">Oxidoreductase</keyword>
<evidence type="ECO:0000259" key="2">
    <source>
        <dbReference type="Pfam" id="PF01494"/>
    </source>
</evidence>
<dbReference type="GO" id="GO:0018671">
    <property type="term" value="F:4-hydroxybenzoate 3-monooxygenase [NAD(P)H] activity"/>
    <property type="evidence" value="ECO:0007669"/>
    <property type="project" value="UniProtKB-EC"/>
</dbReference>
<dbReference type="Gene3D" id="3.30.9.10">
    <property type="entry name" value="D-Amino Acid Oxidase, subunit A, domain 2"/>
    <property type="match status" value="1"/>
</dbReference>
<keyword evidence="4" id="KW-1185">Reference proteome</keyword>
<dbReference type="OrthoDB" id="9791689at2"/>
<evidence type="ECO:0000256" key="1">
    <source>
        <dbReference type="ARBA" id="ARBA00023002"/>
    </source>
</evidence>
<reference evidence="3 4" key="1">
    <citation type="submission" date="2018-10" db="EMBL/GenBank/DDBJ databases">
        <title>Relationship between Morphology and Antimicrobial Activity in Streptomyces.</title>
        <authorList>
            <person name="Kang H.J."/>
            <person name="Kim S.B."/>
        </authorList>
    </citation>
    <scope>NUCLEOTIDE SEQUENCE [LARGE SCALE GENOMIC DNA]</scope>
    <source>
        <strain evidence="3 4">BH38</strain>
    </source>
</reference>
<dbReference type="NCBIfam" id="NF006091">
    <property type="entry name" value="PRK08243.1"/>
    <property type="match status" value="1"/>
</dbReference>
<dbReference type="PANTHER" id="PTHR43476:SF5">
    <property type="entry name" value="FAD-DEPENDENT MONOOXYGENASE"/>
    <property type="match status" value="1"/>
</dbReference>